<name>A0A316HPB5_9GAMM</name>
<dbReference type="EMBL" id="QGHC01000014">
    <property type="protein sequence ID" value="PWK83083.1"/>
    <property type="molecule type" value="Genomic_DNA"/>
</dbReference>
<dbReference type="Pfam" id="PF16823">
    <property type="entry name" value="tPilZ"/>
    <property type="match status" value="1"/>
</dbReference>
<evidence type="ECO:0000313" key="2">
    <source>
        <dbReference type="EMBL" id="PWK83083.1"/>
    </source>
</evidence>
<feature type="domain" description="Cyclic di-GMP receptor atypical PilZ" evidence="1">
    <location>
        <begin position="47"/>
        <end position="180"/>
    </location>
</feature>
<dbReference type="RefSeq" id="WP_170120229.1">
    <property type="nucleotide sequence ID" value="NZ_MSZV01000064.1"/>
</dbReference>
<sequence length="184" mass="20150">MSMPVRTEFAQRMAFEGRLHVRFEAAAAAPDDAQLQALAERNAHLLGAIALLEERRAERERDEDGAMAQELARLDAKLSLLIEIVNRLLAPAASLPPRQPVRFNGLGAEVPAALVPADAAQGRLLLHFDACPALPLELACRVEMAAETAFLAFVQAGEAVEEGLDRFVFRHHRRKLADVRQSTA</sequence>
<protein>
    <submittedName>
        <fullName evidence="2">Atypical PilZ domain-containing cyclic di-GMP receptor</fullName>
    </submittedName>
</protein>
<gene>
    <name evidence="2" type="ORF">C7456_11431</name>
</gene>
<keyword evidence="3" id="KW-1185">Reference proteome</keyword>
<reference evidence="2 3" key="1">
    <citation type="submission" date="2018-05" db="EMBL/GenBank/DDBJ databases">
        <title>Genomic Encyclopedia of Type Strains, Phase IV (KMG-IV): sequencing the most valuable type-strain genomes for metagenomic binning, comparative biology and taxonomic classification.</title>
        <authorList>
            <person name="Goeker M."/>
        </authorList>
    </citation>
    <scope>NUCLEOTIDE SEQUENCE [LARGE SCALE GENOMIC DNA]</scope>
    <source>
        <strain evidence="2 3">DSM 14263</strain>
    </source>
</reference>
<organism evidence="2 3">
    <name type="scientific">Fulvimonas soli</name>
    <dbReference type="NCBI Taxonomy" id="155197"/>
    <lineage>
        <taxon>Bacteria</taxon>
        <taxon>Pseudomonadati</taxon>
        <taxon>Pseudomonadota</taxon>
        <taxon>Gammaproteobacteria</taxon>
        <taxon>Lysobacterales</taxon>
        <taxon>Rhodanobacteraceae</taxon>
        <taxon>Fulvimonas</taxon>
    </lineage>
</organism>
<evidence type="ECO:0000259" key="1">
    <source>
        <dbReference type="Pfam" id="PF16823"/>
    </source>
</evidence>
<accession>A0A316HPB5</accession>
<comment type="caution">
    <text evidence="2">The sequence shown here is derived from an EMBL/GenBank/DDBJ whole genome shotgun (WGS) entry which is preliminary data.</text>
</comment>
<dbReference type="AlphaFoldDB" id="A0A316HPB5"/>
<dbReference type="InterPro" id="IPR031800">
    <property type="entry name" value="PilZ_atypical"/>
</dbReference>
<proteinExistence type="predicted"/>
<dbReference type="Proteomes" id="UP000245812">
    <property type="component" value="Unassembled WGS sequence"/>
</dbReference>
<evidence type="ECO:0000313" key="3">
    <source>
        <dbReference type="Proteomes" id="UP000245812"/>
    </source>
</evidence>
<keyword evidence="2" id="KW-0675">Receptor</keyword>